<protein>
    <recommendedName>
        <fullName evidence="6">Alpha-1,6-mannosyl-glycoprotein 2-beta-N-acetylglucosaminyltransferase</fullName>
        <ecNumber evidence="5">2.4.1.143</ecNumber>
    </recommendedName>
    <alternativeName>
        <fullName evidence="21">Beta-1,2-N-acetylglucosaminyltransferase II</fullName>
    </alternativeName>
    <alternativeName>
        <fullName evidence="20">GlcNAc-T II</fullName>
    </alternativeName>
    <alternativeName>
        <fullName evidence="19">Mannoside acetylglucosaminyltransferase 2</fullName>
    </alternativeName>
    <alternativeName>
        <fullName evidence="18">N-glycosyl-oligosaccharide-glycoprotein N-acetylglucosaminyltransferase II</fullName>
    </alternativeName>
</protein>
<comment type="pathway">
    <text evidence="3">Protein modification; protein glycosylation.</text>
</comment>
<evidence type="ECO:0000256" key="14">
    <source>
        <dbReference type="ARBA" id="ARBA00023136"/>
    </source>
</evidence>
<evidence type="ECO:0000256" key="4">
    <source>
        <dbReference type="ARBA" id="ARBA00011011"/>
    </source>
</evidence>
<dbReference type="PANTHER" id="PTHR12871">
    <property type="entry name" value="BETA-1,2-N-ACETYLGLUCOSAMINYLTRANSFERASE II"/>
    <property type="match status" value="1"/>
</dbReference>
<dbReference type="InterPro" id="IPR007754">
    <property type="entry name" value="GlcNAc_II"/>
</dbReference>
<feature type="disulfide bond" evidence="25">
    <location>
        <begin position="368"/>
        <end position="375"/>
    </location>
</feature>
<evidence type="ECO:0000256" key="23">
    <source>
        <dbReference type="PIRSR" id="PIRSR607754-1"/>
    </source>
</evidence>
<evidence type="ECO:0000256" key="10">
    <source>
        <dbReference type="ARBA" id="ARBA00022723"/>
    </source>
</evidence>
<evidence type="ECO:0000256" key="15">
    <source>
        <dbReference type="ARBA" id="ARBA00023157"/>
    </source>
</evidence>
<keyword evidence="9 26" id="KW-0812">Transmembrane</keyword>
<feature type="disulfide bond" evidence="25">
    <location>
        <begin position="324"/>
        <end position="347"/>
    </location>
</feature>
<evidence type="ECO:0000313" key="27">
    <source>
        <dbReference type="EMBL" id="ADY41172.1"/>
    </source>
</evidence>
<dbReference type="GO" id="GO:0006487">
    <property type="term" value="P:protein N-linked glycosylation"/>
    <property type="evidence" value="ECO:0007669"/>
    <property type="project" value="TreeGrafter"/>
</dbReference>
<dbReference type="GO" id="GO:0005795">
    <property type="term" value="C:Golgi stack"/>
    <property type="evidence" value="ECO:0007669"/>
    <property type="project" value="InterPro"/>
</dbReference>
<evidence type="ECO:0000256" key="9">
    <source>
        <dbReference type="ARBA" id="ARBA00022692"/>
    </source>
</evidence>
<evidence type="ECO:0000256" key="13">
    <source>
        <dbReference type="ARBA" id="ARBA00023034"/>
    </source>
</evidence>
<feature type="binding site" evidence="24">
    <location>
        <position position="250"/>
    </location>
    <ligand>
        <name>Mn(2+)</name>
        <dbReference type="ChEBI" id="CHEBI:29035"/>
    </ligand>
</feature>
<evidence type="ECO:0000256" key="12">
    <source>
        <dbReference type="ARBA" id="ARBA00022989"/>
    </source>
</evidence>
<evidence type="ECO:0000256" key="21">
    <source>
        <dbReference type="ARBA" id="ARBA00032915"/>
    </source>
</evidence>
<dbReference type="EMBL" id="JI165590">
    <property type="protein sequence ID" value="ADY41172.1"/>
    <property type="molecule type" value="mRNA"/>
</dbReference>
<feature type="disulfide bond" evidence="25">
    <location>
        <begin position="329"/>
        <end position="428"/>
    </location>
</feature>
<evidence type="ECO:0000256" key="3">
    <source>
        <dbReference type="ARBA" id="ARBA00004922"/>
    </source>
</evidence>
<keyword evidence="8 27" id="KW-0808">Transferase</keyword>
<dbReference type="InterPro" id="IPR029044">
    <property type="entry name" value="Nucleotide-diphossugar_trans"/>
</dbReference>
<feature type="binding site" evidence="23">
    <location>
        <position position="142"/>
    </location>
    <ligand>
        <name>substrate</name>
    </ligand>
</feature>
<evidence type="ECO:0000256" key="2">
    <source>
        <dbReference type="ARBA" id="ARBA00004323"/>
    </source>
</evidence>
<evidence type="ECO:0000256" key="20">
    <source>
        <dbReference type="ARBA" id="ARBA00032552"/>
    </source>
</evidence>
<evidence type="ECO:0000256" key="26">
    <source>
        <dbReference type="SAM" id="Phobius"/>
    </source>
</evidence>
<reference evidence="27" key="1">
    <citation type="journal article" date="2011" name="Genome Res.">
        <title>Deep small RNA sequencing from the nematode Ascaris reveals conservation, functional diversification, and novel developmental profiles.</title>
        <authorList>
            <person name="Wang J."/>
            <person name="Czech B."/>
            <person name="Crunk A."/>
            <person name="Wallace A."/>
            <person name="Mitreva M."/>
            <person name="Hannon G.J."/>
            <person name="Davis R.E."/>
        </authorList>
    </citation>
    <scope>NUCLEOTIDE SEQUENCE</scope>
</reference>
<accession>F1KTG8</accession>
<evidence type="ECO:0000256" key="6">
    <source>
        <dbReference type="ARBA" id="ARBA00014817"/>
    </source>
</evidence>
<dbReference type="EC" id="2.4.1.143" evidence="5"/>
<sequence length="464" mass="53857">MIRRKFLRLLNAIIAFSFLGLLVVYMQSSYPPLEERTETIAFDTFDGRALHAVGFRPEGDGDKRQMFSSVSSPLSQEEIVASIEFLNANYEVLNVNEFGPVQDAKFVIVVQVHNRIEYLKYLIQSLEKARFINEVLLIFSHDFSSASINQLVKEIRFCRVMQIFYPYNIQLFPNIYPGQHPQDCPEGVTKEEAKEMRCNNWAHPDKYGHYRVAKITQIKHHWWWKINYVFDGIMARYGLGDAWVVLLEEDHYVAPDFLHVLKLIIENKKKFCEACQVISLGFYLKQYRSYQDDITLLGVHPWFSSKHNMGMAFDASTWQLIKNCSREFCTYDDYNWDWSLMHISMKCLPSKLRVIAVKAPRVLHVGDCGVHTHRCNVQNAPKKAQDLFLRVAERLFPSSLRVVENSRRMLKPSKENGGWGDLRDHELCLNNSRTASLPLPLDFRNGFAFEANATNVSHSIVFPL</sequence>
<feature type="disulfide bond" evidence="25">
    <location>
        <begin position="184"/>
        <end position="198"/>
    </location>
</feature>
<name>F1KTG8_ASCSU</name>
<dbReference type="GO" id="GO:0009312">
    <property type="term" value="P:oligosaccharide biosynthetic process"/>
    <property type="evidence" value="ECO:0007669"/>
    <property type="project" value="InterPro"/>
</dbReference>
<evidence type="ECO:0000256" key="25">
    <source>
        <dbReference type="PIRSR" id="PIRSR607754-3"/>
    </source>
</evidence>
<comment type="cofactor">
    <cofactor evidence="1 24">
        <name>Mn(2+)</name>
        <dbReference type="ChEBI" id="CHEBI:29035"/>
    </cofactor>
</comment>
<dbReference type="AlphaFoldDB" id="F1KTG8"/>
<keyword evidence="16" id="KW-0325">Glycoprotein</keyword>
<dbReference type="GO" id="GO:0000139">
    <property type="term" value="C:Golgi membrane"/>
    <property type="evidence" value="ECO:0007669"/>
    <property type="project" value="UniProtKB-SubCell"/>
</dbReference>
<dbReference type="GO" id="GO:0008455">
    <property type="term" value="F:alpha-1,6-mannosylglycoprotein 2-beta-N-acetylglucosaminyltransferase activity"/>
    <property type="evidence" value="ECO:0007669"/>
    <property type="project" value="UniProtKB-EC"/>
</dbReference>
<feature type="binding site" evidence="24">
    <location>
        <position position="364"/>
    </location>
    <ligand>
        <name>Mn(2+)</name>
        <dbReference type="ChEBI" id="CHEBI:29035"/>
    </ligand>
</feature>
<evidence type="ECO:0000256" key="11">
    <source>
        <dbReference type="ARBA" id="ARBA00022968"/>
    </source>
</evidence>
<dbReference type="UniPathway" id="UPA00378"/>
<dbReference type="GO" id="GO:0046872">
    <property type="term" value="F:metal ion binding"/>
    <property type="evidence" value="ECO:0007669"/>
    <property type="project" value="UniProtKB-KW"/>
</dbReference>
<evidence type="ECO:0000256" key="16">
    <source>
        <dbReference type="ARBA" id="ARBA00023180"/>
    </source>
</evidence>
<comment type="subcellular location">
    <subcellularLocation>
        <location evidence="2">Golgi apparatus membrane</location>
        <topology evidence="2">Single-pass type II membrane protein</topology>
    </subcellularLocation>
</comment>
<evidence type="ECO:0000256" key="22">
    <source>
        <dbReference type="ARBA" id="ARBA00093257"/>
    </source>
</evidence>
<keyword evidence="7 27" id="KW-0328">Glycosyltransferase</keyword>
<evidence type="ECO:0000256" key="8">
    <source>
        <dbReference type="ARBA" id="ARBA00022679"/>
    </source>
</evidence>
<comment type="similarity">
    <text evidence="4">Belongs to the glycosyltransferase 16 (GT16) protein family.</text>
</comment>
<comment type="catalytic activity">
    <reaction evidence="22">
        <text>an N(4)-{beta-D-GlcNAc-(1-&gt;2)-alpha-D-Man-(1-&gt;3)-[alpha-D-Man-(1-&gt;6)]-beta-D-Man-(1-&gt;4)-beta-D-GlcNAc-(1-&gt;4)-beta-D-GlcNAc}-L-asparaginyl-[protein] + UDP-N-acetyl-alpha-D-glucosamine = N(4)-{beta-D-GlcNAc-(1-&gt;2)-alpha-D-Man-(1-&gt;3)-[beta-D-GlcNAc-(1-&gt;2)-alpha-D-Man-(1-&gt;6)]-beta-D-Man-(1-&gt;4)-beta-D-GlcNAc-(1-&gt;4)-beta-D-GlcNAc}-L-asparaginyl-[protein] + UDP + H(+)</text>
        <dbReference type="Rhea" id="RHEA:12941"/>
        <dbReference type="Rhea" id="RHEA-COMP:13526"/>
        <dbReference type="Rhea" id="RHEA-COMP:14369"/>
        <dbReference type="ChEBI" id="CHEBI:15378"/>
        <dbReference type="ChEBI" id="CHEBI:57705"/>
        <dbReference type="ChEBI" id="CHEBI:58223"/>
        <dbReference type="ChEBI" id="CHEBI:60615"/>
        <dbReference type="ChEBI" id="CHEBI:60651"/>
        <dbReference type="EC" id="2.4.1.143"/>
    </reaction>
</comment>
<keyword evidence="13" id="KW-0333">Golgi apparatus</keyword>
<dbReference type="SUPFAM" id="SSF53448">
    <property type="entry name" value="Nucleotide-diphospho-sugar transferases"/>
    <property type="match status" value="1"/>
</dbReference>
<evidence type="ECO:0000256" key="5">
    <source>
        <dbReference type="ARBA" id="ARBA00012613"/>
    </source>
</evidence>
<evidence type="ECO:0000256" key="24">
    <source>
        <dbReference type="PIRSR" id="PIRSR607754-2"/>
    </source>
</evidence>
<keyword evidence="15 25" id="KW-1015">Disulfide bond</keyword>
<keyword evidence="12 26" id="KW-1133">Transmembrane helix</keyword>
<keyword evidence="14 26" id="KW-0472">Membrane</keyword>
<evidence type="ECO:0000256" key="7">
    <source>
        <dbReference type="ARBA" id="ARBA00022676"/>
    </source>
</evidence>
<evidence type="ECO:0000256" key="1">
    <source>
        <dbReference type="ARBA" id="ARBA00001936"/>
    </source>
</evidence>
<keyword evidence="11" id="KW-0735">Signal-anchor</keyword>
<keyword evidence="17 24" id="KW-0464">Manganese</keyword>
<proteinExistence type="evidence at transcript level"/>
<evidence type="ECO:0000256" key="19">
    <source>
        <dbReference type="ARBA" id="ARBA00031203"/>
    </source>
</evidence>
<feature type="binding site" evidence="23">
    <location>
        <begin position="111"/>
        <end position="115"/>
    </location>
    <ligand>
        <name>substrate</name>
    </ligand>
</feature>
<feature type="transmembrane region" description="Helical" evidence="26">
    <location>
        <begin position="7"/>
        <end position="26"/>
    </location>
</feature>
<evidence type="ECO:0000256" key="18">
    <source>
        <dbReference type="ARBA" id="ARBA00029663"/>
    </source>
</evidence>
<evidence type="ECO:0000256" key="17">
    <source>
        <dbReference type="ARBA" id="ARBA00023211"/>
    </source>
</evidence>
<feature type="binding site" evidence="23">
    <location>
        <position position="288"/>
    </location>
    <ligand>
        <name>substrate</name>
    </ligand>
</feature>
<keyword evidence="10 24" id="KW-0479">Metal-binding</keyword>
<dbReference type="Pfam" id="PF05060">
    <property type="entry name" value="MGAT2"/>
    <property type="match status" value="1"/>
</dbReference>
<organism evidence="27">
    <name type="scientific">Ascaris suum</name>
    <name type="common">Pig roundworm</name>
    <name type="synonym">Ascaris lumbricoides</name>
    <dbReference type="NCBI Taxonomy" id="6253"/>
    <lineage>
        <taxon>Eukaryota</taxon>
        <taxon>Metazoa</taxon>
        <taxon>Ecdysozoa</taxon>
        <taxon>Nematoda</taxon>
        <taxon>Chromadorea</taxon>
        <taxon>Rhabditida</taxon>
        <taxon>Spirurina</taxon>
        <taxon>Ascaridomorpha</taxon>
        <taxon>Ascaridoidea</taxon>
        <taxon>Ascarididae</taxon>
        <taxon>Ascaris</taxon>
    </lineage>
</organism>
<feature type="binding site" evidence="23">
    <location>
        <begin position="217"/>
        <end position="221"/>
    </location>
    <ligand>
        <name>substrate</name>
    </ligand>
</feature>
<dbReference type="PANTHER" id="PTHR12871:SF0">
    <property type="entry name" value="ALPHA-1,6-MANNOSYL-GLYCOPROTEIN 2-BETA-N-ACETYLGLUCOSAMINYLTRANSFERASE"/>
    <property type="match status" value="1"/>
</dbReference>
<dbReference type="Gene3D" id="3.90.550.10">
    <property type="entry name" value="Spore Coat Polysaccharide Biosynthesis Protein SpsA, Chain A"/>
    <property type="match status" value="1"/>
</dbReference>
<feature type="disulfide bond" evidence="25">
    <location>
        <begin position="272"/>
        <end position="275"/>
    </location>
</feature>